<dbReference type="AlphaFoldDB" id="A0A9N9PDF2"/>
<dbReference type="OrthoDB" id="2436614at2759"/>
<dbReference type="Proteomes" id="UP000789396">
    <property type="component" value="Unassembled WGS sequence"/>
</dbReference>
<feature type="compositionally biased region" description="Polar residues" evidence="1">
    <location>
        <begin position="119"/>
        <end position="131"/>
    </location>
</feature>
<gene>
    <name evidence="2" type="ORF">RFULGI_LOCUS19101</name>
</gene>
<feature type="region of interest" description="Disordered" evidence="1">
    <location>
        <begin position="112"/>
        <end position="131"/>
    </location>
</feature>
<accession>A0A9N9PDF2</accession>
<evidence type="ECO:0000313" key="2">
    <source>
        <dbReference type="EMBL" id="CAG8814392.1"/>
    </source>
</evidence>
<organism evidence="2 3">
    <name type="scientific">Racocetra fulgida</name>
    <dbReference type="NCBI Taxonomy" id="60492"/>
    <lineage>
        <taxon>Eukaryota</taxon>
        <taxon>Fungi</taxon>
        <taxon>Fungi incertae sedis</taxon>
        <taxon>Mucoromycota</taxon>
        <taxon>Glomeromycotina</taxon>
        <taxon>Glomeromycetes</taxon>
        <taxon>Diversisporales</taxon>
        <taxon>Gigasporaceae</taxon>
        <taxon>Racocetra</taxon>
    </lineage>
</organism>
<protein>
    <submittedName>
        <fullName evidence="2">15826_t:CDS:1</fullName>
    </submittedName>
</protein>
<name>A0A9N9PDF2_9GLOM</name>
<proteinExistence type="predicted"/>
<keyword evidence="3" id="KW-1185">Reference proteome</keyword>
<sequence length="131" mass="14954">YGGKKRTPSSFILYKSKHKFGAVEAREAYKLESPEFQIDYEQCAELIRLSTTNITLALELCFNKFSPHSTPYFIITNEPVTYFEYTTVGEQPIQDPVVPLLSLNDQPSMPEPCHVEFTQPLQTPSPESFTQ</sequence>
<feature type="non-terminal residue" evidence="2">
    <location>
        <position position="131"/>
    </location>
</feature>
<feature type="non-terminal residue" evidence="2">
    <location>
        <position position="1"/>
    </location>
</feature>
<evidence type="ECO:0000313" key="3">
    <source>
        <dbReference type="Proteomes" id="UP000789396"/>
    </source>
</evidence>
<reference evidence="2" key="1">
    <citation type="submission" date="2021-06" db="EMBL/GenBank/DDBJ databases">
        <authorList>
            <person name="Kallberg Y."/>
            <person name="Tangrot J."/>
            <person name="Rosling A."/>
        </authorList>
    </citation>
    <scope>NUCLEOTIDE SEQUENCE</scope>
    <source>
        <strain evidence="2">IN212</strain>
    </source>
</reference>
<comment type="caution">
    <text evidence="2">The sequence shown here is derived from an EMBL/GenBank/DDBJ whole genome shotgun (WGS) entry which is preliminary data.</text>
</comment>
<evidence type="ECO:0000256" key="1">
    <source>
        <dbReference type="SAM" id="MobiDB-lite"/>
    </source>
</evidence>
<dbReference type="EMBL" id="CAJVPZ010089765">
    <property type="protein sequence ID" value="CAG8814392.1"/>
    <property type="molecule type" value="Genomic_DNA"/>
</dbReference>